<dbReference type="FunFam" id="3.40.50.1820:FF:000010">
    <property type="entry name" value="Acyl-protein thioesterase 2"/>
    <property type="match status" value="2"/>
</dbReference>
<evidence type="ECO:0000256" key="11">
    <source>
        <dbReference type="ARBA" id="ARBA00029392"/>
    </source>
</evidence>
<proteinExistence type="inferred from homology"/>
<dbReference type="InterPro" id="IPR050565">
    <property type="entry name" value="LYPA1-2/EST-like"/>
</dbReference>
<evidence type="ECO:0000256" key="13">
    <source>
        <dbReference type="ARBA" id="ARBA00047337"/>
    </source>
</evidence>
<evidence type="ECO:0000256" key="12">
    <source>
        <dbReference type="ARBA" id="ARBA00031195"/>
    </source>
</evidence>
<dbReference type="Proteomes" id="UP000092444">
    <property type="component" value="Unassembled WGS sequence"/>
</dbReference>
<evidence type="ECO:0000256" key="6">
    <source>
        <dbReference type="ARBA" id="ARBA00022490"/>
    </source>
</evidence>
<keyword evidence="15" id="KW-0732">Signal</keyword>
<evidence type="ECO:0000259" key="16">
    <source>
        <dbReference type="Pfam" id="PF02230"/>
    </source>
</evidence>
<dbReference type="VEuPathDB" id="VectorBase:GMOY004712"/>
<dbReference type="EMBL" id="CCAG010023267">
    <property type="status" value="NOT_ANNOTATED_CDS"/>
    <property type="molecule type" value="Genomic_DNA"/>
</dbReference>
<evidence type="ECO:0000256" key="5">
    <source>
        <dbReference type="ARBA" id="ARBA00022487"/>
    </source>
</evidence>
<evidence type="ECO:0000256" key="2">
    <source>
        <dbReference type="ARBA" id="ARBA00004496"/>
    </source>
</evidence>
<keyword evidence="6" id="KW-0963">Cytoplasm</keyword>
<evidence type="ECO:0000256" key="4">
    <source>
        <dbReference type="ARBA" id="ARBA00012423"/>
    </source>
</evidence>
<keyword evidence="5" id="KW-0719">Serine esterase</keyword>
<name>A0A1B0FLH4_GLOMM</name>
<dbReference type="GO" id="GO:0008474">
    <property type="term" value="F:palmitoyl-(protein) hydrolase activity"/>
    <property type="evidence" value="ECO:0007669"/>
    <property type="project" value="UniProtKB-EC"/>
</dbReference>
<evidence type="ECO:0000256" key="9">
    <source>
        <dbReference type="ARBA" id="ARBA00023098"/>
    </source>
</evidence>
<dbReference type="EC" id="3.1.2.22" evidence="4"/>
<dbReference type="PANTHER" id="PTHR10655">
    <property type="entry name" value="LYSOPHOSPHOLIPASE-RELATED"/>
    <property type="match status" value="1"/>
</dbReference>
<dbReference type="SUPFAM" id="SSF53474">
    <property type="entry name" value="alpha/beta-Hydrolases"/>
    <property type="match status" value="3"/>
</dbReference>
<evidence type="ECO:0000256" key="10">
    <source>
        <dbReference type="ARBA" id="ARBA00023242"/>
    </source>
</evidence>
<dbReference type="EnsemblMetazoa" id="GMOY004712-RA">
    <property type="protein sequence ID" value="GMOY004712-PA"/>
    <property type="gene ID" value="GMOY004712"/>
</dbReference>
<comment type="similarity">
    <text evidence="3">Belongs to the AB hydrolase superfamily. AB hydrolase 2 family.</text>
</comment>
<comment type="function">
    <text evidence="11">Hydrolyzes fatty acids from S-acylated cysteine residues in proteins with a strong preference for palmitoylated G-alpha proteins over other acyl substrates. Mediates the deacylation of G-alpha proteins such as GPA1 in vivo, but has weak or no activity toward palmitoylated Ras proteins. Has weak lysophospholipase activity in vitro; however such activity may not exist in vivo.</text>
</comment>
<dbReference type="AlphaFoldDB" id="A0A1B0FLH4"/>
<reference evidence="17" key="1">
    <citation type="submission" date="2020-05" db="UniProtKB">
        <authorList>
            <consortium name="EnsemblMetazoa"/>
        </authorList>
    </citation>
    <scope>IDENTIFICATION</scope>
    <source>
        <strain evidence="17">Yale</strain>
    </source>
</reference>
<evidence type="ECO:0000313" key="18">
    <source>
        <dbReference type="Proteomes" id="UP000092444"/>
    </source>
</evidence>
<comment type="catalytic activity">
    <reaction evidence="14">
        <text>1-hexadecanoyl-sn-glycero-3-phosphocholine + H2O = sn-glycerol 3-phosphocholine + hexadecanoate + H(+)</text>
        <dbReference type="Rhea" id="RHEA:40435"/>
        <dbReference type="ChEBI" id="CHEBI:7896"/>
        <dbReference type="ChEBI" id="CHEBI:15377"/>
        <dbReference type="ChEBI" id="CHEBI:15378"/>
        <dbReference type="ChEBI" id="CHEBI:16870"/>
        <dbReference type="ChEBI" id="CHEBI:72998"/>
    </reaction>
    <physiologicalReaction direction="left-to-right" evidence="14">
        <dbReference type="Rhea" id="RHEA:40436"/>
    </physiologicalReaction>
</comment>
<sequence length="646" mass="70469">LTKNKILQHLASVGVLSLLYVQEILAKEIKASPLLLLGILRNMSIAPIITGTTVNHTSTLIFMHGLGDTGHGWCELLGRIKLPDMKVICPNAPSQPVTLNGGARMPSWFDLKHLDMSGTEDEESLLATTRTVHDLVNNEIGKGISSTRIVLGGFSQGGALALYAGLTYTKPLAGIIGLSTWLPVHQTFPDAKRNNNTIPIFQGHGDIDPVVRYAYGQQTAKILESFMRNVTFNTYHGLMHSGSDAEMNDVKAKYKNMSSPSNELEHEVEIESISNHTSTLIFLHGLGDSGHGWSSALERIQSPNMKIVCPNAPSQPVALNGGFRMPSWFDLKRLDMSGTEDEKSLKVAAKTIHALISKENEKGIPTTRIVLGGFSQGGALALYSGLTYAKPLAGIVALSSWLPLHQKFPAAKLNNNNIPIFQAHGDIDSVVHYKYGQQSANVLQSFMQNVTFKTYHGLSHSGSDAEMNDIKNILAKWVLSIAPFIVEPLANHLSTFIFMHGLGDNGQCWSEVIGRIQPWGMKIVCPNAPKQRVTINGGLRMPSWFDFKRLDMSGTEDEKSLKAAAKTIHAMINKEIKDGIPSARIVLGGFSQGGALALYSGLTYTRPLAGIVILSSWLPLHQQFPKAKLNSDNIPIFQIHGDLDPI</sequence>
<evidence type="ECO:0000256" key="7">
    <source>
        <dbReference type="ARBA" id="ARBA00022801"/>
    </source>
</evidence>
<evidence type="ECO:0000256" key="15">
    <source>
        <dbReference type="SAM" id="SignalP"/>
    </source>
</evidence>
<dbReference type="GO" id="GO:0005634">
    <property type="term" value="C:nucleus"/>
    <property type="evidence" value="ECO:0007669"/>
    <property type="project" value="UniProtKB-SubCell"/>
</dbReference>
<dbReference type="Pfam" id="PF02230">
    <property type="entry name" value="Abhydrolase_2"/>
    <property type="match status" value="3"/>
</dbReference>
<comment type="subcellular location">
    <subcellularLocation>
        <location evidence="2">Cytoplasm</location>
    </subcellularLocation>
    <subcellularLocation>
        <location evidence="1">Nucleus</location>
    </subcellularLocation>
</comment>
<comment type="catalytic activity">
    <reaction evidence="13">
        <text>S-hexadecanoyl-L-cysteinyl-[protein] + H2O = L-cysteinyl-[protein] + hexadecanoate + H(+)</text>
        <dbReference type="Rhea" id="RHEA:19233"/>
        <dbReference type="Rhea" id="RHEA-COMP:10131"/>
        <dbReference type="Rhea" id="RHEA-COMP:11032"/>
        <dbReference type="ChEBI" id="CHEBI:7896"/>
        <dbReference type="ChEBI" id="CHEBI:15377"/>
        <dbReference type="ChEBI" id="CHEBI:15378"/>
        <dbReference type="ChEBI" id="CHEBI:29950"/>
        <dbReference type="ChEBI" id="CHEBI:74151"/>
        <dbReference type="EC" id="3.1.2.22"/>
    </reaction>
</comment>
<dbReference type="PANTHER" id="PTHR10655:SF68">
    <property type="entry name" value="PALMITOYL-PROTEIN HYDROLASE"/>
    <property type="match status" value="1"/>
</dbReference>
<dbReference type="GO" id="GO:0005737">
    <property type="term" value="C:cytoplasm"/>
    <property type="evidence" value="ECO:0007669"/>
    <property type="project" value="UniProtKB-SubCell"/>
</dbReference>
<keyword evidence="18" id="KW-1185">Reference proteome</keyword>
<protein>
    <recommendedName>
        <fullName evidence="4">palmitoyl-protein hydrolase</fullName>
        <ecNumber evidence="4">3.1.2.22</ecNumber>
    </recommendedName>
    <alternativeName>
        <fullName evidence="12">Palmitoyl-protein hydrolase</fullName>
    </alternativeName>
</protein>
<feature type="signal peptide" evidence="15">
    <location>
        <begin position="1"/>
        <end position="26"/>
    </location>
</feature>
<dbReference type="InterPro" id="IPR029058">
    <property type="entry name" value="AB_hydrolase_fold"/>
</dbReference>
<evidence type="ECO:0000256" key="1">
    <source>
        <dbReference type="ARBA" id="ARBA00004123"/>
    </source>
</evidence>
<keyword evidence="8" id="KW-0276">Fatty acid metabolism</keyword>
<keyword evidence="9" id="KW-0443">Lipid metabolism</keyword>
<accession>A0A1B0FLH4</accession>
<dbReference type="GO" id="GO:0052689">
    <property type="term" value="F:carboxylic ester hydrolase activity"/>
    <property type="evidence" value="ECO:0007669"/>
    <property type="project" value="UniProtKB-KW"/>
</dbReference>
<feature type="domain" description="Phospholipase/carboxylesterase/thioesterase" evidence="16">
    <location>
        <begin position="52"/>
        <end position="252"/>
    </location>
</feature>
<feature type="domain" description="Phospholipase/carboxylesterase/thioesterase" evidence="16">
    <location>
        <begin position="270"/>
        <end position="477"/>
    </location>
</feature>
<dbReference type="FunFam" id="3.40.50.1820:FF:000276">
    <property type="entry name" value="Acyl-protein thioesterase 1"/>
    <property type="match status" value="1"/>
</dbReference>
<keyword evidence="10" id="KW-0539">Nucleus</keyword>
<feature type="chain" id="PRO_5008407581" description="palmitoyl-protein hydrolase" evidence="15">
    <location>
        <begin position="27"/>
        <end position="646"/>
    </location>
</feature>
<feature type="domain" description="Phospholipase/carboxylesterase/thioesterase" evidence="16">
    <location>
        <begin position="483"/>
        <end position="646"/>
    </location>
</feature>
<dbReference type="Gene3D" id="3.40.50.1820">
    <property type="entry name" value="alpha/beta hydrolase"/>
    <property type="match status" value="3"/>
</dbReference>
<evidence type="ECO:0000256" key="8">
    <source>
        <dbReference type="ARBA" id="ARBA00022832"/>
    </source>
</evidence>
<evidence type="ECO:0000256" key="3">
    <source>
        <dbReference type="ARBA" id="ARBA00006499"/>
    </source>
</evidence>
<keyword evidence="7" id="KW-0378">Hydrolase</keyword>
<evidence type="ECO:0000256" key="14">
    <source>
        <dbReference type="ARBA" id="ARBA00048656"/>
    </source>
</evidence>
<dbReference type="GO" id="GO:0006631">
    <property type="term" value="P:fatty acid metabolic process"/>
    <property type="evidence" value="ECO:0007669"/>
    <property type="project" value="UniProtKB-KW"/>
</dbReference>
<dbReference type="STRING" id="37546.A0A1B0FLH4"/>
<organism evidence="17 18">
    <name type="scientific">Glossina morsitans morsitans</name>
    <name type="common">Savannah tsetse fly</name>
    <dbReference type="NCBI Taxonomy" id="37546"/>
    <lineage>
        <taxon>Eukaryota</taxon>
        <taxon>Metazoa</taxon>
        <taxon>Ecdysozoa</taxon>
        <taxon>Arthropoda</taxon>
        <taxon>Hexapoda</taxon>
        <taxon>Insecta</taxon>
        <taxon>Pterygota</taxon>
        <taxon>Neoptera</taxon>
        <taxon>Endopterygota</taxon>
        <taxon>Diptera</taxon>
        <taxon>Brachycera</taxon>
        <taxon>Muscomorpha</taxon>
        <taxon>Hippoboscoidea</taxon>
        <taxon>Glossinidae</taxon>
        <taxon>Glossina</taxon>
    </lineage>
</organism>
<dbReference type="InterPro" id="IPR003140">
    <property type="entry name" value="PLipase/COase/thioEstase"/>
</dbReference>
<evidence type="ECO:0000313" key="17">
    <source>
        <dbReference type="EnsemblMetazoa" id="GMOY004712-PA"/>
    </source>
</evidence>